<dbReference type="Gene3D" id="3.40.50.300">
    <property type="entry name" value="P-loop containing nucleotide triphosphate hydrolases"/>
    <property type="match status" value="1"/>
</dbReference>
<dbReference type="InterPro" id="IPR001270">
    <property type="entry name" value="ClpA/B"/>
</dbReference>
<dbReference type="PANTHER" id="PTHR11638">
    <property type="entry name" value="ATP-DEPENDENT CLP PROTEASE"/>
    <property type="match status" value="1"/>
</dbReference>
<dbReference type="InterPro" id="IPR003959">
    <property type="entry name" value="ATPase_AAA_core"/>
</dbReference>
<proteinExistence type="predicted"/>
<dbReference type="InterPro" id="IPR019489">
    <property type="entry name" value="Clp_ATPase_C"/>
</dbReference>
<dbReference type="InterPro" id="IPR050130">
    <property type="entry name" value="ClpA_ClpB"/>
</dbReference>
<comment type="caution">
    <text evidence="5">The sequence shown here is derived from an EMBL/GenBank/DDBJ whole genome shotgun (WGS) entry which is preliminary data.</text>
</comment>
<dbReference type="SMART" id="SM01086">
    <property type="entry name" value="ClpB_D2-small"/>
    <property type="match status" value="1"/>
</dbReference>
<dbReference type="CDD" id="cd19499">
    <property type="entry name" value="RecA-like_ClpB_Hsp104-like"/>
    <property type="match status" value="1"/>
</dbReference>
<reference evidence="5 6" key="1">
    <citation type="submission" date="2024-04" db="EMBL/GenBank/DDBJ databases">
        <title>genome sequences of Mucor flavus KT1a and Helicostylum pulchrum KT1b strains isolated from the surface of a dry-aged beef.</title>
        <authorList>
            <person name="Toyotome T."/>
            <person name="Hosono M."/>
            <person name="Torimaru M."/>
            <person name="Fukuda K."/>
            <person name="Mikami N."/>
        </authorList>
    </citation>
    <scope>NUCLEOTIDE SEQUENCE [LARGE SCALE GENOMIC DNA]</scope>
    <source>
        <strain evidence="5 6">KT1a</strain>
    </source>
</reference>
<evidence type="ECO:0000256" key="1">
    <source>
        <dbReference type="ARBA" id="ARBA00022741"/>
    </source>
</evidence>
<keyword evidence="1" id="KW-0547">Nucleotide-binding</keyword>
<dbReference type="Proteomes" id="UP001473302">
    <property type="component" value="Unassembled WGS sequence"/>
</dbReference>
<keyword evidence="6" id="KW-1185">Reference proteome</keyword>
<dbReference type="Pfam" id="PF10431">
    <property type="entry name" value="ClpB_D2-small"/>
    <property type="match status" value="1"/>
</dbReference>
<dbReference type="EMBL" id="BAABUK010000002">
    <property type="protein sequence ID" value="GAA5806788.1"/>
    <property type="molecule type" value="Genomic_DNA"/>
</dbReference>
<protein>
    <submittedName>
        <fullName evidence="5">Uncharacterized protein</fullName>
    </submittedName>
</protein>
<gene>
    <name evidence="5" type="ORF">MFLAVUS_000136</name>
</gene>
<evidence type="ECO:0000256" key="2">
    <source>
        <dbReference type="ARBA" id="ARBA00022840"/>
    </source>
</evidence>
<evidence type="ECO:0000313" key="5">
    <source>
        <dbReference type="EMBL" id="GAA5806788.1"/>
    </source>
</evidence>
<evidence type="ECO:0000259" key="3">
    <source>
        <dbReference type="SMART" id="SM00382"/>
    </source>
</evidence>
<accession>A0ABP9YIV8</accession>
<dbReference type="PANTHER" id="PTHR11638:SF93">
    <property type="entry name" value="MITOCHONDRIAL DISAGGREGASE"/>
    <property type="match status" value="1"/>
</dbReference>
<dbReference type="InterPro" id="IPR027417">
    <property type="entry name" value="P-loop_NTPase"/>
</dbReference>
<feature type="domain" description="AAA+ ATPase" evidence="3">
    <location>
        <begin position="62"/>
        <end position="213"/>
    </location>
</feature>
<dbReference type="PRINTS" id="PR00300">
    <property type="entry name" value="CLPPROTEASEA"/>
</dbReference>
<feature type="domain" description="Clp ATPase C-terminal" evidence="4">
    <location>
        <begin position="289"/>
        <end position="378"/>
    </location>
</feature>
<dbReference type="InterPro" id="IPR003593">
    <property type="entry name" value="AAA+_ATPase"/>
</dbReference>
<name>A0ABP9YIV8_9FUNG</name>
<evidence type="ECO:0000259" key="4">
    <source>
        <dbReference type="SMART" id="SM01086"/>
    </source>
</evidence>
<dbReference type="Pfam" id="PF07724">
    <property type="entry name" value="AAA_2"/>
    <property type="match status" value="1"/>
</dbReference>
<dbReference type="SUPFAM" id="SSF52540">
    <property type="entry name" value="P-loop containing nucleoside triphosphate hydrolases"/>
    <property type="match status" value="1"/>
</dbReference>
<keyword evidence="2" id="KW-0067">ATP-binding</keyword>
<dbReference type="SMART" id="SM00382">
    <property type="entry name" value="AAA"/>
    <property type="match status" value="1"/>
</dbReference>
<organism evidence="5 6">
    <name type="scientific">Mucor flavus</name>
    <dbReference type="NCBI Taxonomy" id="439312"/>
    <lineage>
        <taxon>Eukaryota</taxon>
        <taxon>Fungi</taxon>
        <taxon>Fungi incertae sedis</taxon>
        <taxon>Mucoromycota</taxon>
        <taxon>Mucoromycotina</taxon>
        <taxon>Mucoromycetes</taxon>
        <taxon>Mucorales</taxon>
        <taxon>Mucorineae</taxon>
        <taxon>Mucoraceae</taxon>
        <taxon>Mucor</taxon>
    </lineage>
</organism>
<sequence length="390" mass="44863">MSKNEQDLYLKNKAKFEKRQLQAEALKNKEFRKNHPVEDTLKQRIIGQLGPIYTLSSAIRHRPLVFMFCGPSGVGKTKLAKALAEYSHDDLEKGFVRIDMTEYQHDHDVSKFIGSPPGYLVHEEGGQLTEKLKKCPDAVILLDEVEKAHPSILTIMLQLFDEGRITDGKGYTVICKGAIFIMTSNLAQQEIADEAEFLRHESSDDSVHSDHSDTYDDVDYPKQPTLGLSAVIKPDAGNYDKDAERKMVERQIALSRQFIEYTIYPLLHSHFRRDEFLGLINEILIFLPFSEKEVDELLYRELSRWANKTKSRHGITITWEPEVIEILAFGYNVRYGARSIKYEVERKIVNPLAKAYEDNEVSIDETVHIVVKQSKDKKERTCRLEVCKRG</sequence>
<dbReference type="Gene3D" id="1.10.8.60">
    <property type="match status" value="1"/>
</dbReference>
<evidence type="ECO:0000313" key="6">
    <source>
        <dbReference type="Proteomes" id="UP001473302"/>
    </source>
</evidence>